<evidence type="ECO:0000313" key="2">
    <source>
        <dbReference type="Proteomes" id="UP000320095"/>
    </source>
</evidence>
<evidence type="ECO:0000313" key="1">
    <source>
        <dbReference type="EMBL" id="TPG31440.1"/>
    </source>
</evidence>
<dbReference type="EMBL" id="RCZG01000012">
    <property type="protein sequence ID" value="TPG31440.1"/>
    <property type="molecule type" value="Genomic_DNA"/>
</dbReference>
<dbReference type="RefSeq" id="WP_140696365.1">
    <property type="nucleotide sequence ID" value="NZ_RCZG01000012.1"/>
</dbReference>
<keyword evidence="2" id="KW-1185">Reference proteome</keyword>
<comment type="caution">
    <text evidence="1">The sequence shown here is derived from an EMBL/GenBank/DDBJ whole genome shotgun (WGS) entry which is preliminary data.</text>
</comment>
<sequence length="378" mass="40467">MPTRRELEKAVVLLNQRYPHCRIAWGWDEARRRWTIPRSSVAIPAIVVDGDHGSLDDLGQTLDNIAGDRSLPSPLALVRGENYLGLRMSHAVGDGRTFNQVLAAVLHTAFSGEAYPWQLGPTHRFPLTQTILKTFGSEPRLLRAILADRPSRVALSPGKQTAWVPARRTLAVTITAEDKATILASTPGASWQSLLISILLPALNAEGIAVAPDISVIVDVRRYLSSQSLDGNFVTGVPFNIDHRDGPHAIAATLKATLTSGRPVATQAAATMHSGRSDAGRPTTTETALPVRVTFSAMGPPPEYASLPFLTGGPQVYAGGVEPDGPHGLTFLVLETTRNCMVTASFHQNVVSADAVRAALGALTCRRDGRLSHDAVKP</sequence>
<accession>A0A502E4S9</accession>
<gene>
    <name evidence="1" type="ORF">EAH80_23355</name>
</gene>
<protein>
    <submittedName>
        <fullName evidence="1">Uncharacterized protein</fullName>
    </submittedName>
</protein>
<name>A0A502E4S9_9MYCO</name>
<proteinExistence type="predicted"/>
<dbReference type="OrthoDB" id="5049119at2"/>
<dbReference type="AlphaFoldDB" id="A0A502E4S9"/>
<dbReference type="Proteomes" id="UP000320095">
    <property type="component" value="Unassembled WGS sequence"/>
</dbReference>
<reference evidence="1 2" key="1">
    <citation type="journal article" date="2019" name="Environ. Microbiol.">
        <title>Species interactions and distinct microbial communities in high Arctic permafrost affected cryosols are associated with the CH4 and CO2 gas fluxes.</title>
        <authorList>
            <person name="Altshuler I."/>
            <person name="Hamel J."/>
            <person name="Turney S."/>
            <person name="Magnuson E."/>
            <person name="Levesque R."/>
            <person name="Greer C."/>
            <person name="Whyte L.G."/>
        </authorList>
    </citation>
    <scope>NUCLEOTIDE SEQUENCE [LARGE SCALE GENOMIC DNA]</scope>
    <source>
        <strain evidence="1 2">S5.20</strain>
    </source>
</reference>
<organism evidence="1 2">
    <name type="scientific">Mycolicibacterium hodleri</name>
    <dbReference type="NCBI Taxonomy" id="49897"/>
    <lineage>
        <taxon>Bacteria</taxon>
        <taxon>Bacillati</taxon>
        <taxon>Actinomycetota</taxon>
        <taxon>Actinomycetes</taxon>
        <taxon>Mycobacteriales</taxon>
        <taxon>Mycobacteriaceae</taxon>
        <taxon>Mycolicibacterium</taxon>
    </lineage>
</organism>